<dbReference type="InterPro" id="IPR011856">
    <property type="entry name" value="tRNA_endonuc-like_dom_sf"/>
</dbReference>
<sequence length="302" mass="34664">MVKKLSFEAKERMVELSGACFWYWNGFYSFLESCGVPRQLHRKYPRDAYNKYELMRALLDELDRAGNSALIGAIASGFYRLNGPLDRDQLDERKAKKLLAEFRGMVGDDPIEAEIRRREQEKAKTAYKEAVASQRAQVKRIEDLNNDFLSLTTTSELSPQQRGFRLEQIVFELLSLSEIEHRRPFRTSGEQIDGHFKYEKFDYLVEVKWTQKPTKQPELSVFDGKIRGKAQSTRGLFISANGFDDAAIKKYSGDMPRIILMTGEDLMLVLSGRVLFADAMKAKVDAIVRLGEILFPLRKVAL</sequence>
<keyword evidence="3" id="KW-1185">Reference proteome</keyword>
<dbReference type="GO" id="GO:0016787">
    <property type="term" value="F:hydrolase activity"/>
    <property type="evidence" value="ECO:0007669"/>
    <property type="project" value="UniProtKB-KW"/>
</dbReference>
<keyword evidence="2" id="KW-0378">Hydrolase</keyword>
<reference evidence="3" key="1">
    <citation type="journal article" date="2019" name="Int. J. Syst. Evol. Microbiol.">
        <title>The Global Catalogue of Microorganisms (GCM) 10K type strain sequencing project: providing services to taxonomists for standard genome sequencing and annotation.</title>
        <authorList>
            <consortium name="The Broad Institute Genomics Platform"/>
            <consortium name="The Broad Institute Genome Sequencing Center for Infectious Disease"/>
            <person name="Wu L."/>
            <person name="Ma J."/>
        </authorList>
    </citation>
    <scope>NUCLEOTIDE SEQUENCE [LARGE SCALE GENOMIC DNA]</scope>
    <source>
        <strain evidence="3">KACC 11407</strain>
    </source>
</reference>
<feature type="domain" description="Restriction endonuclease type IV Mrr" evidence="1">
    <location>
        <begin position="163"/>
        <end position="267"/>
    </location>
</feature>
<evidence type="ECO:0000259" key="1">
    <source>
        <dbReference type="Pfam" id="PF04471"/>
    </source>
</evidence>
<dbReference type="RefSeq" id="WP_386755967.1">
    <property type="nucleotide sequence ID" value="NZ_JBHSNM010000007.1"/>
</dbReference>
<dbReference type="EC" id="3.1.21.-" evidence="2"/>
<gene>
    <name evidence="2" type="ORF">ACFPN1_14945</name>
</gene>
<dbReference type="Proteomes" id="UP001596036">
    <property type="component" value="Unassembled WGS sequence"/>
</dbReference>
<dbReference type="InterPro" id="IPR011335">
    <property type="entry name" value="Restrct_endonuc-II-like"/>
</dbReference>
<protein>
    <submittedName>
        <fullName evidence="2">Restriction endonuclease</fullName>
        <ecNumber evidence="2">3.1.21.-</ecNumber>
    </submittedName>
</protein>
<name>A0ABW0SQU0_9GAMM</name>
<organism evidence="2 3">
    <name type="scientific">Lysobacter yangpyeongensis</name>
    <dbReference type="NCBI Taxonomy" id="346182"/>
    <lineage>
        <taxon>Bacteria</taxon>
        <taxon>Pseudomonadati</taxon>
        <taxon>Pseudomonadota</taxon>
        <taxon>Gammaproteobacteria</taxon>
        <taxon>Lysobacterales</taxon>
        <taxon>Lysobacteraceae</taxon>
        <taxon>Lysobacter</taxon>
    </lineage>
</organism>
<dbReference type="EMBL" id="JBHSNM010000007">
    <property type="protein sequence ID" value="MFC5571359.1"/>
    <property type="molecule type" value="Genomic_DNA"/>
</dbReference>
<accession>A0ABW0SQU0</accession>
<keyword evidence="2" id="KW-0255">Endonuclease</keyword>
<proteinExistence type="predicted"/>
<dbReference type="GO" id="GO:0004519">
    <property type="term" value="F:endonuclease activity"/>
    <property type="evidence" value="ECO:0007669"/>
    <property type="project" value="UniProtKB-KW"/>
</dbReference>
<evidence type="ECO:0000313" key="3">
    <source>
        <dbReference type="Proteomes" id="UP001596036"/>
    </source>
</evidence>
<dbReference type="Pfam" id="PF04471">
    <property type="entry name" value="Mrr_cat"/>
    <property type="match status" value="1"/>
</dbReference>
<keyword evidence="2" id="KW-0540">Nuclease</keyword>
<dbReference type="SUPFAM" id="SSF52980">
    <property type="entry name" value="Restriction endonuclease-like"/>
    <property type="match status" value="1"/>
</dbReference>
<comment type="caution">
    <text evidence="2">The sequence shown here is derived from an EMBL/GenBank/DDBJ whole genome shotgun (WGS) entry which is preliminary data.</text>
</comment>
<evidence type="ECO:0000313" key="2">
    <source>
        <dbReference type="EMBL" id="MFC5571359.1"/>
    </source>
</evidence>
<dbReference type="InterPro" id="IPR007560">
    <property type="entry name" value="Restrct_endonuc_IV_Mrr"/>
</dbReference>
<dbReference type="Gene3D" id="3.40.1350.10">
    <property type="match status" value="1"/>
</dbReference>